<keyword evidence="3" id="KW-1185">Reference proteome</keyword>
<feature type="region of interest" description="Disordered" evidence="1">
    <location>
        <begin position="123"/>
        <end position="147"/>
    </location>
</feature>
<dbReference type="EMBL" id="ML995475">
    <property type="protein sequence ID" value="KAF2146831.1"/>
    <property type="molecule type" value="Genomic_DNA"/>
</dbReference>
<dbReference type="Proteomes" id="UP000799438">
    <property type="component" value="Unassembled WGS sequence"/>
</dbReference>
<evidence type="ECO:0000313" key="3">
    <source>
        <dbReference type="Proteomes" id="UP000799438"/>
    </source>
</evidence>
<reference evidence="2" key="1">
    <citation type="journal article" date="2020" name="Stud. Mycol.">
        <title>101 Dothideomycetes genomes: a test case for predicting lifestyles and emergence of pathogens.</title>
        <authorList>
            <person name="Haridas S."/>
            <person name="Albert R."/>
            <person name="Binder M."/>
            <person name="Bloem J."/>
            <person name="Labutti K."/>
            <person name="Salamov A."/>
            <person name="Andreopoulos B."/>
            <person name="Baker S."/>
            <person name="Barry K."/>
            <person name="Bills G."/>
            <person name="Bluhm B."/>
            <person name="Cannon C."/>
            <person name="Castanera R."/>
            <person name="Culley D."/>
            <person name="Daum C."/>
            <person name="Ezra D."/>
            <person name="Gonzalez J."/>
            <person name="Henrissat B."/>
            <person name="Kuo A."/>
            <person name="Liang C."/>
            <person name="Lipzen A."/>
            <person name="Lutzoni F."/>
            <person name="Magnuson J."/>
            <person name="Mondo S."/>
            <person name="Nolan M."/>
            <person name="Ohm R."/>
            <person name="Pangilinan J."/>
            <person name="Park H.-J."/>
            <person name="Ramirez L."/>
            <person name="Alfaro M."/>
            <person name="Sun H."/>
            <person name="Tritt A."/>
            <person name="Yoshinaga Y."/>
            <person name="Zwiers L.-H."/>
            <person name="Turgeon B."/>
            <person name="Goodwin S."/>
            <person name="Spatafora J."/>
            <person name="Crous P."/>
            <person name="Grigoriev I."/>
        </authorList>
    </citation>
    <scope>NUCLEOTIDE SEQUENCE</scope>
    <source>
        <strain evidence="2">CBS 121167</strain>
    </source>
</reference>
<evidence type="ECO:0000256" key="1">
    <source>
        <dbReference type="SAM" id="MobiDB-lite"/>
    </source>
</evidence>
<accession>A0A6A6BVV8</accession>
<evidence type="ECO:0000313" key="2">
    <source>
        <dbReference type="EMBL" id="KAF2146831.1"/>
    </source>
</evidence>
<gene>
    <name evidence="2" type="ORF">K452DRAFT_71552</name>
</gene>
<dbReference type="AlphaFoldDB" id="A0A6A6BVV8"/>
<dbReference type="RefSeq" id="XP_033402540.1">
    <property type="nucleotide sequence ID" value="XM_033547056.1"/>
</dbReference>
<sequence length="169" mass="19113">MELGVMEHGVRMGMEMLAVGWGGCVVRDLWMGRYLASSLSFAPFLSHLGSSAHSRTHSLCRCLWVWVWKGVWRVWVELFYFSESSIGWVSNSSSALAFMHFVPIHASSALSGLQYSTALKTIPRRNTPIPSQPQPTNSAREKTKRKPLNYFNKKVVYSTKSYPSYSFPA</sequence>
<protein>
    <submittedName>
        <fullName evidence="2">Uncharacterized protein</fullName>
    </submittedName>
</protein>
<organism evidence="2 3">
    <name type="scientific">Aplosporella prunicola CBS 121167</name>
    <dbReference type="NCBI Taxonomy" id="1176127"/>
    <lineage>
        <taxon>Eukaryota</taxon>
        <taxon>Fungi</taxon>
        <taxon>Dikarya</taxon>
        <taxon>Ascomycota</taxon>
        <taxon>Pezizomycotina</taxon>
        <taxon>Dothideomycetes</taxon>
        <taxon>Dothideomycetes incertae sedis</taxon>
        <taxon>Botryosphaeriales</taxon>
        <taxon>Aplosporellaceae</taxon>
        <taxon>Aplosporella</taxon>
    </lineage>
</organism>
<proteinExistence type="predicted"/>
<dbReference type="GeneID" id="54304563"/>
<name>A0A6A6BVV8_9PEZI</name>